<reference evidence="2 3" key="1">
    <citation type="journal article" date="2024" name="BMC Genomics">
        <title>De novo assembly and annotation of Popillia japonica's genome with initial clues to its potential as an invasive pest.</title>
        <authorList>
            <person name="Cucini C."/>
            <person name="Boschi S."/>
            <person name="Funari R."/>
            <person name="Cardaioli E."/>
            <person name="Iannotti N."/>
            <person name="Marturano G."/>
            <person name="Paoli F."/>
            <person name="Bruttini M."/>
            <person name="Carapelli A."/>
            <person name="Frati F."/>
            <person name="Nardi F."/>
        </authorList>
    </citation>
    <scope>NUCLEOTIDE SEQUENCE [LARGE SCALE GENOMIC DNA]</scope>
    <source>
        <strain evidence="2">DMR45628</strain>
    </source>
</reference>
<name>A0AAW1LAY9_POPJA</name>
<gene>
    <name evidence="2" type="ORF">QE152_g13518</name>
</gene>
<comment type="caution">
    <text evidence="2">The sequence shown here is derived from an EMBL/GenBank/DDBJ whole genome shotgun (WGS) entry which is preliminary data.</text>
</comment>
<evidence type="ECO:0000256" key="1">
    <source>
        <dbReference type="SAM" id="MobiDB-lite"/>
    </source>
</evidence>
<feature type="compositionally biased region" description="Polar residues" evidence="1">
    <location>
        <begin position="131"/>
        <end position="141"/>
    </location>
</feature>
<dbReference type="Proteomes" id="UP001458880">
    <property type="component" value="Unassembled WGS sequence"/>
</dbReference>
<dbReference type="AlphaFoldDB" id="A0AAW1LAY9"/>
<dbReference type="EMBL" id="JASPKY010000129">
    <property type="protein sequence ID" value="KAK9731616.1"/>
    <property type="molecule type" value="Genomic_DNA"/>
</dbReference>
<evidence type="ECO:0000313" key="2">
    <source>
        <dbReference type="EMBL" id="KAK9731616.1"/>
    </source>
</evidence>
<proteinExistence type="predicted"/>
<sequence length="141" mass="14813">MKANPGRVVGPFQIGNIFSVAYGKAATTAIASSGFAQTGIYPLNPEIFPDDLFMPSLVTEQPHTHVSAKHDPVTMEVDQAVSENNLEIIEAAEATPEDDRASAVDQAVSENNLEIIEAAEATPEDDRASAGPSQKSGSSCV</sequence>
<evidence type="ECO:0000313" key="3">
    <source>
        <dbReference type="Proteomes" id="UP001458880"/>
    </source>
</evidence>
<organism evidence="2 3">
    <name type="scientific">Popillia japonica</name>
    <name type="common">Japanese beetle</name>
    <dbReference type="NCBI Taxonomy" id="7064"/>
    <lineage>
        <taxon>Eukaryota</taxon>
        <taxon>Metazoa</taxon>
        <taxon>Ecdysozoa</taxon>
        <taxon>Arthropoda</taxon>
        <taxon>Hexapoda</taxon>
        <taxon>Insecta</taxon>
        <taxon>Pterygota</taxon>
        <taxon>Neoptera</taxon>
        <taxon>Endopterygota</taxon>
        <taxon>Coleoptera</taxon>
        <taxon>Polyphaga</taxon>
        <taxon>Scarabaeiformia</taxon>
        <taxon>Scarabaeidae</taxon>
        <taxon>Rutelinae</taxon>
        <taxon>Popillia</taxon>
    </lineage>
</organism>
<accession>A0AAW1LAY9</accession>
<keyword evidence="3" id="KW-1185">Reference proteome</keyword>
<protein>
    <submittedName>
        <fullName evidence="2">Uncharacterized protein</fullName>
    </submittedName>
</protein>
<feature type="region of interest" description="Disordered" evidence="1">
    <location>
        <begin position="117"/>
        <end position="141"/>
    </location>
</feature>